<organism evidence="1 2">
    <name type="scientific">Takifugu flavidus</name>
    <name type="common">sansaifugu</name>
    <dbReference type="NCBI Taxonomy" id="433684"/>
    <lineage>
        <taxon>Eukaryota</taxon>
        <taxon>Metazoa</taxon>
        <taxon>Chordata</taxon>
        <taxon>Craniata</taxon>
        <taxon>Vertebrata</taxon>
        <taxon>Euteleostomi</taxon>
        <taxon>Actinopterygii</taxon>
        <taxon>Neopterygii</taxon>
        <taxon>Teleostei</taxon>
        <taxon>Neoteleostei</taxon>
        <taxon>Acanthomorphata</taxon>
        <taxon>Eupercaria</taxon>
        <taxon>Tetraodontiformes</taxon>
        <taxon>Tetradontoidea</taxon>
        <taxon>Tetraodontidae</taxon>
        <taxon>Takifugu</taxon>
    </lineage>
</organism>
<dbReference type="AlphaFoldDB" id="A0A5C6P633"/>
<dbReference type="Proteomes" id="UP000324091">
    <property type="component" value="Chromosome 14"/>
</dbReference>
<accession>A0A5C6P633</accession>
<reference evidence="1 2" key="1">
    <citation type="submission" date="2019-04" db="EMBL/GenBank/DDBJ databases">
        <title>Chromosome genome assembly for Takifugu flavidus.</title>
        <authorList>
            <person name="Xiao S."/>
        </authorList>
    </citation>
    <scope>NUCLEOTIDE SEQUENCE [LARGE SCALE GENOMIC DNA]</scope>
    <source>
        <strain evidence="1">HTHZ2018</strain>
        <tissue evidence="1">Muscle</tissue>
    </source>
</reference>
<name>A0A5C6P633_9TELE</name>
<sequence>MAEGSREALPHLDFQLPNGYEWKVSIQPLPVAAGAPDIQEFYEITLLNTQKSCEQKLEEVNHMVDKWEKCVSVQHSELGIPVSPVEAVSIRVSL</sequence>
<evidence type="ECO:0000313" key="2">
    <source>
        <dbReference type="Proteomes" id="UP000324091"/>
    </source>
</evidence>
<dbReference type="EMBL" id="RHFK02000006">
    <property type="protein sequence ID" value="TWW74261.1"/>
    <property type="molecule type" value="Genomic_DNA"/>
</dbReference>
<protein>
    <submittedName>
        <fullName evidence="1">Uncharacterized protein</fullName>
    </submittedName>
</protein>
<evidence type="ECO:0000313" key="1">
    <source>
        <dbReference type="EMBL" id="TWW74261.1"/>
    </source>
</evidence>
<gene>
    <name evidence="1" type="ORF">D4764_14G0002620</name>
</gene>
<proteinExistence type="predicted"/>
<keyword evidence="2" id="KW-1185">Reference proteome</keyword>
<comment type="caution">
    <text evidence="1">The sequence shown here is derived from an EMBL/GenBank/DDBJ whole genome shotgun (WGS) entry which is preliminary data.</text>
</comment>